<keyword evidence="1" id="KW-0472">Membrane</keyword>
<feature type="non-terminal residue" evidence="2">
    <location>
        <position position="60"/>
    </location>
</feature>
<protein>
    <submittedName>
        <fullName evidence="2">Uncharacterized protein</fullName>
    </submittedName>
</protein>
<evidence type="ECO:0000313" key="2">
    <source>
        <dbReference type="EMBL" id="SVD33606.1"/>
    </source>
</evidence>
<sequence length="60" mass="6540">MIERILSGLVGVLMLLNCFWWVLDPTTAAESLAMPLLVGLESNSQIGDFTAFFFTAGLFA</sequence>
<gene>
    <name evidence="2" type="ORF">METZ01_LOCUS386460</name>
</gene>
<accession>A0A382UH57</accession>
<dbReference type="AlphaFoldDB" id="A0A382UH57"/>
<name>A0A382UH57_9ZZZZ</name>
<feature type="transmembrane region" description="Helical" evidence="1">
    <location>
        <begin position="5"/>
        <end position="23"/>
    </location>
</feature>
<proteinExistence type="predicted"/>
<reference evidence="2" key="1">
    <citation type="submission" date="2018-05" db="EMBL/GenBank/DDBJ databases">
        <authorList>
            <person name="Lanie J.A."/>
            <person name="Ng W.-L."/>
            <person name="Kazmierczak K.M."/>
            <person name="Andrzejewski T.M."/>
            <person name="Davidsen T.M."/>
            <person name="Wayne K.J."/>
            <person name="Tettelin H."/>
            <person name="Glass J.I."/>
            <person name="Rusch D."/>
            <person name="Podicherti R."/>
            <person name="Tsui H.-C.T."/>
            <person name="Winkler M.E."/>
        </authorList>
    </citation>
    <scope>NUCLEOTIDE SEQUENCE</scope>
</reference>
<keyword evidence="1" id="KW-0812">Transmembrane</keyword>
<evidence type="ECO:0000256" key="1">
    <source>
        <dbReference type="SAM" id="Phobius"/>
    </source>
</evidence>
<keyword evidence="1" id="KW-1133">Transmembrane helix</keyword>
<organism evidence="2">
    <name type="scientific">marine metagenome</name>
    <dbReference type="NCBI Taxonomy" id="408172"/>
    <lineage>
        <taxon>unclassified sequences</taxon>
        <taxon>metagenomes</taxon>
        <taxon>ecological metagenomes</taxon>
    </lineage>
</organism>
<dbReference type="EMBL" id="UINC01144227">
    <property type="protein sequence ID" value="SVD33606.1"/>
    <property type="molecule type" value="Genomic_DNA"/>
</dbReference>